<dbReference type="AlphaFoldDB" id="A0A103Y3B3"/>
<organism evidence="1 2">
    <name type="scientific">Cynara cardunculus var. scolymus</name>
    <name type="common">Globe artichoke</name>
    <name type="synonym">Cynara scolymus</name>
    <dbReference type="NCBI Taxonomy" id="59895"/>
    <lineage>
        <taxon>Eukaryota</taxon>
        <taxon>Viridiplantae</taxon>
        <taxon>Streptophyta</taxon>
        <taxon>Embryophyta</taxon>
        <taxon>Tracheophyta</taxon>
        <taxon>Spermatophyta</taxon>
        <taxon>Magnoliopsida</taxon>
        <taxon>eudicotyledons</taxon>
        <taxon>Gunneridae</taxon>
        <taxon>Pentapetalae</taxon>
        <taxon>asterids</taxon>
        <taxon>campanulids</taxon>
        <taxon>Asterales</taxon>
        <taxon>Asteraceae</taxon>
        <taxon>Carduoideae</taxon>
        <taxon>Cardueae</taxon>
        <taxon>Carduinae</taxon>
        <taxon>Cynara</taxon>
    </lineage>
</organism>
<evidence type="ECO:0000313" key="2">
    <source>
        <dbReference type="Proteomes" id="UP000243975"/>
    </source>
</evidence>
<proteinExistence type="predicted"/>
<accession>A0A103Y3B3</accession>
<evidence type="ECO:0000313" key="1">
    <source>
        <dbReference type="EMBL" id="KVI01737.1"/>
    </source>
</evidence>
<gene>
    <name evidence="1" type="ORF">Ccrd_019984</name>
</gene>
<comment type="caution">
    <text evidence="1">The sequence shown here is derived from an EMBL/GenBank/DDBJ whole genome shotgun (WGS) entry which is preliminary data.</text>
</comment>
<reference evidence="1 2" key="1">
    <citation type="journal article" date="2016" name="Sci. Rep.">
        <title>The genome sequence of the outbreeding globe artichoke constructed de novo incorporating a phase-aware low-pass sequencing strategy of F1 progeny.</title>
        <authorList>
            <person name="Scaglione D."/>
            <person name="Reyes-Chin-Wo S."/>
            <person name="Acquadro A."/>
            <person name="Froenicke L."/>
            <person name="Portis E."/>
            <person name="Beitel C."/>
            <person name="Tirone M."/>
            <person name="Mauro R."/>
            <person name="Lo Monaco A."/>
            <person name="Mauromicale G."/>
            <person name="Faccioli P."/>
            <person name="Cattivelli L."/>
            <person name="Rieseberg L."/>
            <person name="Michelmore R."/>
            <person name="Lanteri S."/>
        </authorList>
    </citation>
    <scope>NUCLEOTIDE SEQUENCE [LARGE SCALE GENOMIC DNA]</scope>
    <source>
        <strain evidence="1">2C</strain>
    </source>
</reference>
<keyword evidence="2" id="KW-1185">Reference proteome</keyword>
<dbReference type="EMBL" id="LEKV01002697">
    <property type="protein sequence ID" value="KVI01737.1"/>
    <property type="molecule type" value="Genomic_DNA"/>
</dbReference>
<protein>
    <submittedName>
        <fullName evidence="1">Uncharacterized protein</fullName>
    </submittedName>
</protein>
<name>A0A103Y3B3_CYNCS</name>
<sequence length="286" mass="32303">MEVLDLDATMSFTRIWNKFAILSFATSPSLQIFFNFVFELLPPIIRASHFLLFKAALHLSISIGQEDPSSSDTSEFMSRTSSLLILVEVFMLIFSCLHLRVRFSYFADAAVALMVDSISITLNQDLGVATLPSSTTLPVPHLASPTTAMAILIPKFGVGETDAKSLHVRLDLLRIFRRRSCSSKEHAFLVQLLISCRRWKFIINIDLIKQERKKRGIKIVEDGEKTSLGSQICVGRERKRERERERERDEAILTYRDGLGRGMGPGRDVGVGNQICISTMFFKIQN</sequence>
<dbReference type="Proteomes" id="UP000243975">
    <property type="component" value="Unassembled WGS sequence"/>
</dbReference>
<dbReference type="Gramene" id="KVI01737">
    <property type="protein sequence ID" value="KVI01737"/>
    <property type="gene ID" value="Ccrd_019984"/>
</dbReference>